<reference evidence="3" key="2">
    <citation type="submission" date="2017-12" db="EMBL/GenBank/DDBJ databases">
        <title>Genome sequence of the Bar-tailed Godwit (Limosa lapponica baueri).</title>
        <authorList>
            <person name="Lima N.C.B."/>
            <person name="Parody-Merino A.M."/>
            <person name="Battley P.F."/>
            <person name="Fidler A.E."/>
            <person name="Prosdocimi F."/>
        </authorList>
    </citation>
    <scope>NUCLEOTIDE SEQUENCE [LARGE SCALE GENOMIC DNA]</scope>
</reference>
<evidence type="ECO:0000313" key="2">
    <source>
        <dbReference type="EMBL" id="PKU30576.1"/>
    </source>
</evidence>
<keyword evidence="3" id="KW-1185">Reference proteome</keyword>
<gene>
    <name evidence="2" type="ORF">llap_19120</name>
</gene>
<feature type="region of interest" description="Disordered" evidence="1">
    <location>
        <begin position="1"/>
        <end position="274"/>
    </location>
</feature>
<feature type="compositionally biased region" description="Basic and acidic residues" evidence="1">
    <location>
        <begin position="265"/>
        <end position="274"/>
    </location>
</feature>
<name>A0A2I0T9V5_LIMLA</name>
<organism evidence="2 3">
    <name type="scientific">Limosa lapponica baueri</name>
    <dbReference type="NCBI Taxonomy" id="1758121"/>
    <lineage>
        <taxon>Eukaryota</taxon>
        <taxon>Metazoa</taxon>
        <taxon>Chordata</taxon>
        <taxon>Craniata</taxon>
        <taxon>Vertebrata</taxon>
        <taxon>Euteleostomi</taxon>
        <taxon>Archelosauria</taxon>
        <taxon>Archosauria</taxon>
        <taxon>Dinosauria</taxon>
        <taxon>Saurischia</taxon>
        <taxon>Theropoda</taxon>
        <taxon>Coelurosauria</taxon>
        <taxon>Aves</taxon>
        <taxon>Neognathae</taxon>
        <taxon>Neoaves</taxon>
        <taxon>Charadriiformes</taxon>
        <taxon>Scolopacidae</taxon>
        <taxon>Limosa</taxon>
    </lineage>
</organism>
<feature type="region of interest" description="Disordered" evidence="1">
    <location>
        <begin position="372"/>
        <end position="429"/>
    </location>
</feature>
<feature type="region of interest" description="Disordered" evidence="1">
    <location>
        <begin position="472"/>
        <end position="535"/>
    </location>
</feature>
<reference evidence="3" key="1">
    <citation type="submission" date="2017-11" db="EMBL/GenBank/DDBJ databases">
        <authorList>
            <person name="Lima N.C."/>
            <person name="Parody-Merino A.M."/>
            <person name="Battley P.F."/>
            <person name="Fidler A.E."/>
            <person name="Prosdocimi F."/>
        </authorList>
    </citation>
    <scope>NUCLEOTIDE SEQUENCE [LARGE SCALE GENOMIC DNA]</scope>
</reference>
<feature type="compositionally biased region" description="Low complexity" evidence="1">
    <location>
        <begin position="252"/>
        <end position="264"/>
    </location>
</feature>
<feature type="compositionally biased region" description="Polar residues" evidence="1">
    <location>
        <begin position="472"/>
        <end position="490"/>
    </location>
</feature>
<feature type="compositionally biased region" description="Polar residues" evidence="1">
    <location>
        <begin position="374"/>
        <end position="386"/>
    </location>
</feature>
<feature type="compositionally biased region" description="Polar residues" evidence="1">
    <location>
        <begin position="92"/>
        <end position="101"/>
    </location>
</feature>
<feature type="compositionally biased region" description="Polar residues" evidence="1">
    <location>
        <begin position="523"/>
        <end position="535"/>
    </location>
</feature>
<dbReference type="Proteomes" id="UP000233556">
    <property type="component" value="Unassembled WGS sequence"/>
</dbReference>
<evidence type="ECO:0000313" key="3">
    <source>
        <dbReference type="Proteomes" id="UP000233556"/>
    </source>
</evidence>
<protein>
    <submittedName>
        <fullName evidence="2">Fibrous sheath cabyr-binding protein</fullName>
    </submittedName>
</protein>
<dbReference type="EMBL" id="KZ514401">
    <property type="protein sequence ID" value="PKU30576.1"/>
    <property type="molecule type" value="Genomic_DNA"/>
</dbReference>
<feature type="compositionally biased region" description="Polar residues" evidence="1">
    <location>
        <begin position="140"/>
        <end position="154"/>
    </location>
</feature>
<feature type="compositionally biased region" description="Polar residues" evidence="1">
    <location>
        <begin position="216"/>
        <end position="245"/>
    </location>
</feature>
<accession>A0A2I0T9V5</accession>
<evidence type="ECO:0000256" key="1">
    <source>
        <dbReference type="SAM" id="MobiDB-lite"/>
    </source>
</evidence>
<feature type="region of interest" description="Disordered" evidence="1">
    <location>
        <begin position="304"/>
        <end position="326"/>
    </location>
</feature>
<proteinExistence type="predicted"/>
<sequence length="535" mass="57822">MGGTAQHPGSLSQRRDSCHSWQRVSSGGSWQSLGMESCPGDQPWQSGWQPQRRDSQLSTDSRERAEQARGTAYSPEEGAVWISRRTTRKVTNRSQQTSRAWSQKAPAESMKCLAQKSASSVGAETGSVKGVGKEIPDTCPETTSQPARQGSRRGSQVAPGQGSWCGSEKVPGWDSRCGSQRVSVQESRRGSQEVPGWDSWHGSQQFSAPESRRGSRQVSGQESWWSSQHSLGRESWWSSQQTFGQESRHSSQKVPEQQSQPQQPGEKKSELSEKPSDSGLLLVLQLQCNNLQGIEVLVEEQAAKPWRTRSQERVEGGTLRLSQGSTAEQGEAWHTFNLFSQEGGTWTGRTGKILISCDEETGNTVIQRIHETSQHPPGQPSQSEGATSVPKECGGAAAEKPKVVGQGPWHSGGTDRGGEAASELPAASRSPGGLLSMAVAVEMVHEAQQTHSVITLDEGLWVRRRTGKLLQDKSQQTSISALRKSSSAVQEQRGGGGSTSGQREGGKPQNCPSELDVPELPGRTSSRSSQLSGHD</sequence>
<dbReference type="AlphaFoldDB" id="A0A2I0T9V5"/>
<feature type="compositionally biased region" description="Basic and acidic residues" evidence="1">
    <location>
        <begin position="51"/>
        <end position="67"/>
    </location>
</feature>
<dbReference type="OrthoDB" id="9048047at2759"/>
<feature type="compositionally biased region" description="Polar residues" evidence="1">
    <location>
        <begin position="19"/>
        <end position="34"/>
    </location>
</feature>